<name>A0A7W7HD42_9ACTN</name>
<evidence type="ECO:0000313" key="3">
    <source>
        <dbReference type="EMBL" id="GIE37767.1"/>
    </source>
</evidence>
<evidence type="ECO:0000313" key="4">
    <source>
        <dbReference type="EMBL" id="MBB4748330.1"/>
    </source>
</evidence>
<gene>
    <name evidence="3" type="ORF">Alo02nite_06650</name>
    <name evidence="4" type="ORF">BJ964_002491</name>
</gene>
<organism evidence="4 5">
    <name type="scientific">Actinoplanes lobatus</name>
    <dbReference type="NCBI Taxonomy" id="113568"/>
    <lineage>
        <taxon>Bacteria</taxon>
        <taxon>Bacillati</taxon>
        <taxon>Actinomycetota</taxon>
        <taxon>Actinomycetes</taxon>
        <taxon>Micromonosporales</taxon>
        <taxon>Micromonosporaceae</taxon>
        <taxon>Actinoplanes</taxon>
    </lineage>
</organism>
<keyword evidence="4" id="KW-0449">Lipoprotein</keyword>
<sequence>MRRTLAVLTGIVGLALLAGCGPAVQASEGVRPPAAVVSSSEKPETKPQEKAAVTVPAAKTEKFTGDGLAEEAAAAETGVTTPLRSGPEAAGSTGNGGRAAVPADRDPDVSIIGDGGHIYW</sequence>
<feature type="region of interest" description="Disordered" evidence="1">
    <location>
        <begin position="72"/>
        <end position="116"/>
    </location>
</feature>
<feature type="region of interest" description="Disordered" evidence="1">
    <location>
        <begin position="25"/>
        <end position="55"/>
    </location>
</feature>
<evidence type="ECO:0000313" key="6">
    <source>
        <dbReference type="Proteomes" id="UP000631312"/>
    </source>
</evidence>
<evidence type="ECO:0000256" key="2">
    <source>
        <dbReference type="SAM" id="SignalP"/>
    </source>
</evidence>
<reference evidence="4 5" key="1">
    <citation type="submission" date="2020-08" db="EMBL/GenBank/DDBJ databases">
        <title>Sequencing the genomes of 1000 actinobacteria strains.</title>
        <authorList>
            <person name="Klenk H.-P."/>
        </authorList>
    </citation>
    <scope>NUCLEOTIDE SEQUENCE [LARGE SCALE GENOMIC DNA]</scope>
    <source>
        <strain evidence="4 5">DSM 43150</strain>
    </source>
</reference>
<accession>A0A7W7HD42</accession>
<evidence type="ECO:0000313" key="5">
    <source>
        <dbReference type="Proteomes" id="UP000590511"/>
    </source>
</evidence>
<dbReference type="RefSeq" id="WP_188120830.1">
    <property type="nucleotide sequence ID" value="NZ_BOMP01000009.1"/>
</dbReference>
<dbReference type="AlphaFoldDB" id="A0A7W7HD42"/>
<dbReference type="Proteomes" id="UP000590511">
    <property type="component" value="Unassembled WGS sequence"/>
</dbReference>
<keyword evidence="6" id="KW-1185">Reference proteome</keyword>
<dbReference type="EMBL" id="JACHNC010000001">
    <property type="protein sequence ID" value="MBB4748330.1"/>
    <property type="molecule type" value="Genomic_DNA"/>
</dbReference>
<comment type="caution">
    <text evidence="4">The sequence shown here is derived from an EMBL/GenBank/DDBJ whole genome shotgun (WGS) entry which is preliminary data.</text>
</comment>
<reference evidence="3 6" key="2">
    <citation type="submission" date="2021-01" db="EMBL/GenBank/DDBJ databases">
        <title>Whole genome shotgun sequence of Actinoplanes lobatus NBRC 12513.</title>
        <authorList>
            <person name="Komaki H."/>
            <person name="Tamura T."/>
        </authorList>
    </citation>
    <scope>NUCLEOTIDE SEQUENCE [LARGE SCALE GENOMIC DNA]</scope>
    <source>
        <strain evidence="3 6">NBRC 12513</strain>
    </source>
</reference>
<feature type="chain" id="PRO_5030846030" evidence="2">
    <location>
        <begin position="27"/>
        <end position="120"/>
    </location>
</feature>
<evidence type="ECO:0000256" key="1">
    <source>
        <dbReference type="SAM" id="MobiDB-lite"/>
    </source>
</evidence>
<proteinExistence type="predicted"/>
<dbReference type="EMBL" id="BOMP01000009">
    <property type="protein sequence ID" value="GIE37767.1"/>
    <property type="molecule type" value="Genomic_DNA"/>
</dbReference>
<dbReference type="Proteomes" id="UP000631312">
    <property type="component" value="Unassembled WGS sequence"/>
</dbReference>
<keyword evidence="2" id="KW-0732">Signal</keyword>
<feature type="signal peptide" evidence="2">
    <location>
        <begin position="1"/>
        <end position="26"/>
    </location>
</feature>
<protein>
    <submittedName>
        <fullName evidence="4">Putative small lipoprotein YifL</fullName>
    </submittedName>
</protein>
<dbReference type="PROSITE" id="PS51257">
    <property type="entry name" value="PROKAR_LIPOPROTEIN"/>
    <property type="match status" value="1"/>
</dbReference>